<keyword evidence="3 6" id="KW-0812">Transmembrane</keyword>
<dbReference type="GO" id="GO:0005886">
    <property type="term" value="C:plasma membrane"/>
    <property type="evidence" value="ECO:0007669"/>
    <property type="project" value="UniProtKB-SubCell"/>
</dbReference>
<feature type="transmembrane region" description="Helical" evidence="6">
    <location>
        <begin position="240"/>
        <end position="260"/>
    </location>
</feature>
<evidence type="ECO:0000256" key="6">
    <source>
        <dbReference type="SAM" id="Phobius"/>
    </source>
</evidence>
<feature type="transmembrane region" description="Helical" evidence="6">
    <location>
        <begin position="272"/>
        <end position="296"/>
    </location>
</feature>
<dbReference type="PRINTS" id="PR01035">
    <property type="entry name" value="TCRTETA"/>
</dbReference>
<evidence type="ECO:0000256" key="1">
    <source>
        <dbReference type="ARBA" id="ARBA00004651"/>
    </source>
</evidence>
<gene>
    <name evidence="8" type="ORF">GK047_24860</name>
</gene>
<feature type="transmembrane region" description="Helical" evidence="6">
    <location>
        <begin position="81"/>
        <end position="98"/>
    </location>
</feature>
<accession>A0A6G4A4J3</accession>
<keyword evidence="4 6" id="KW-1133">Transmembrane helix</keyword>
<feature type="transmembrane region" description="Helical" evidence="6">
    <location>
        <begin position="12"/>
        <end position="36"/>
    </location>
</feature>
<dbReference type="Pfam" id="PF07690">
    <property type="entry name" value="MFS_1"/>
    <property type="match status" value="1"/>
</dbReference>
<proteinExistence type="predicted"/>
<dbReference type="InterPro" id="IPR011701">
    <property type="entry name" value="MFS"/>
</dbReference>
<feature type="transmembrane region" description="Helical" evidence="6">
    <location>
        <begin position="367"/>
        <end position="389"/>
    </location>
</feature>
<feature type="transmembrane region" description="Helical" evidence="6">
    <location>
        <begin position="48"/>
        <end position="69"/>
    </location>
</feature>
<feature type="domain" description="Major facilitator superfamily (MFS) profile" evidence="7">
    <location>
        <begin position="14"/>
        <end position="392"/>
    </location>
</feature>
<organism evidence="8">
    <name type="scientific">Paenibacillus sp. SYP-B3998</name>
    <dbReference type="NCBI Taxonomy" id="2678564"/>
    <lineage>
        <taxon>Bacteria</taxon>
        <taxon>Bacillati</taxon>
        <taxon>Bacillota</taxon>
        <taxon>Bacilli</taxon>
        <taxon>Bacillales</taxon>
        <taxon>Paenibacillaceae</taxon>
        <taxon>Paenibacillus</taxon>
    </lineage>
</organism>
<protein>
    <submittedName>
        <fullName evidence="8">MFS transporter</fullName>
    </submittedName>
</protein>
<dbReference type="InterPro" id="IPR036259">
    <property type="entry name" value="MFS_trans_sf"/>
</dbReference>
<feature type="transmembrane region" description="Helical" evidence="6">
    <location>
        <begin position="104"/>
        <end position="126"/>
    </location>
</feature>
<comment type="caution">
    <text evidence="8">The sequence shown here is derived from an EMBL/GenBank/DDBJ whole genome shotgun (WGS) entry which is preliminary data.</text>
</comment>
<keyword evidence="5 6" id="KW-0472">Membrane</keyword>
<dbReference type="InterPro" id="IPR050930">
    <property type="entry name" value="MFS_Vesicular_Transporter"/>
</dbReference>
<dbReference type="Gene3D" id="1.20.1250.20">
    <property type="entry name" value="MFS general substrate transporter like domains"/>
    <property type="match status" value="2"/>
</dbReference>
<dbReference type="PANTHER" id="PTHR23506">
    <property type="entry name" value="GH10249P"/>
    <property type="match status" value="1"/>
</dbReference>
<dbReference type="InterPro" id="IPR001958">
    <property type="entry name" value="Tet-R_TetA/multi-R_MdtG-like"/>
</dbReference>
<name>A0A6G4A4J3_9BACL</name>
<evidence type="ECO:0000256" key="4">
    <source>
        <dbReference type="ARBA" id="ARBA00022989"/>
    </source>
</evidence>
<dbReference type="CDD" id="cd17325">
    <property type="entry name" value="MFS_MdtG_SLC18_like"/>
    <property type="match status" value="1"/>
</dbReference>
<comment type="subcellular location">
    <subcellularLocation>
        <location evidence="1">Cell membrane</location>
        <topology evidence="1">Multi-pass membrane protein</topology>
    </subcellularLocation>
</comment>
<dbReference type="PANTHER" id="PTHR23506:SF23">
    <property type="entry name" value="GH10249P"/>
    <property type="match status" value="1"/>
</dbReference>
<evidence type="ECO:0000256" key="5">
    <source>
        <dbReference type="ARBA" id="ARBA00023136"/>
    </source>
</evidence>
<feature type="transmembrane region" description="Helical" evidence="6">
    <location>
        <begin position="210"/>
        <end position="228"/>
    </location>
</feature>
<dbReference type="SUPFAM" id="SSF103473">
    <property type="entry name" value="MFS general substrate transporter"/>
    <property type="match status" value="1"/>
</dbReference>
<evidence type="ECO:0000256" key="2">
    <source>
        <dbReference type="ARBA" id="ARBA00022448"/>
    </source>
</evidence>
<evidence type="ECO:0000313" key="8">
    <source>
        <dbReference type="EMBL" id="NEW09208.1"/>
    </source>
</evidence>
<dbReference type="InterPro" id="IPR020846">
    <property type="entry name" value="MFS_dom"/>
</dbReference>
<feature type="transmembrane region" description="Helical" evidence="6">
    <location>
        <begin position="302"/>
        <end position="327"/>
    </location>
</feature>
<evidence type="ECO:0000259" key="7">
    <source>
        <dbReference type="PROSITE" id="PS50850"/>
    </source>
</evidence>
<feature type="transmembrane region" description="Helical" evidence="6">
    <location>
        <begin position="138"/>
        <end position="161"/>
    </location>
</feature>
<reference evidence="8" key="1">
    <citation type="submission" date="2020-02" db="EMBL/GenBank/DDBJ databases">
        <authorList>
            <person name="Shen X.-R."/>
            <person name="Zhang Y.-X."/>
        </authorList>
    </citation>
    <scope>NUCLEOTIDE SEQUENCE</scope>
    <source>
        <strain evidence="8">SYP-B3998</strain>
    </source>
</reference>
<dbReference type="AlphaFoldDB" id="A0A6G4A4J3"/>
<sequence length="405" mass="42950">MNMFQNMSKAQRIGLSLVIAILFIDMLLYSLLIPMIPYFTEKLNPSSTMMGILFSSYAVALFITTPLFGWLSDRIGRKTPMIMGLLGLALSTCLFVYAENMTLLISARFIQGIAAAASWTAALALLADLFPGKSRGPVMGIAMTGISTGSLLGAPIGGWLFELGGFRMPFFCAATLILVTIAASFLFLKESARTKSTGTKEGSSLLRNRSVLYIAAVVLLAEISLTLLEPLLPVFLTERLAVTPLEIGLLIGAMTLAYGAMAPISGAMTSRFNPLAMMLLGLAGLAVSMPFIVLSQSFWQEVAVLVVVGGMIGFTLSPALSSLGSIVDEGGESGDYGSAYALFNMFHAIGMIIGPLIGGVLTDLITIPTAIIAVSIIILAFTVMLFGMLSSINRAKANIQLPARK</sequence>
<dbReference type="PROSITE" id="PS50850">
    <property type="entry name" value="MFS"/>
    <property type="match status" value="1"/>
</dbReference>
<evidence type="ECO:0000256" key="3">
    <source>
        <dbReference type="ARBA" id="ARBA00022692"/>
    </source>
</evidence>
<feature type="transmembrane region" description="Helical" evidence="6">
    <location>
        <begin position="167"/>
        <end position="189"/>
    </location>
</feature>
<dbReference type="RefSeq" id="WP_163952842.1">
    <property type="nucleotide sequence ID" value="NZ_JAAIKC010000014.1"/>
</dbReference>
<dbReference type="GO" id="GO:0022857">
    <property type="term" value="F:transmembrane transporter activity"/>
    <property type="evidence" value="ECO:0007669"/>
    <property type="project" value="InterPro"/>
</dbReference>
<dbReference type="EMBL" id="JAAIKC010000014">
    <property type="protein sequence ID" value="NEW09208.1"/>
    <property type="molecule type" value="Genomic_DNA"/>
</dbReference>
<feature type="transmembrane region" description="Helical" evidence="6">
    <location>
        <begin position="339"/>
        <end position="361"/>
    </location>
</feature>
<keyword evidence="2" id="KW-0813">Transport</keyword>